<protein>
    <submittedName>
        <fullName evidence="1">Uncharacterized protein</fullName>
    </submittedName>
</protein>
<proteinExistence type="predicted"/>
<dbReference type="EMBL" id="REGN01003405">
    <property type="protein sequence ID" value="RNA22767.1"/>
    <property type="molecule type" value="Genomic_DNA"/>
</dbReference>
<gene>
    <name evidence="1" type="ORF">BpHYR1_025395</name>
</gene>
<dbReference type="AlphaFoldDB" id="A0A3M7RH51"/>
<name>A0A3M7RH51_BRAPC</name>
<comment type="caution">
    <text evidence="1">The sequence shown here is derived from an EMBL/GenBank/DDBJ whole genome shotgun (WGS) entry which is preliminary data.</text>
</comment>
<organism evidence="1 2">
    <name type="scientific">Brachionus plicatilis</name>
    <name type="common">Marine rotifer</name>
    <name type="synonym">Brachionus muelleri</name>
    <dbReference type="NCBI Taxonomy" id="10195"/>
    <lineage>
        <taxon>Eukaryota</taxon>
        <taxon>Metazoa</taxon>
        <taxon>Spiralia</taxon>
        <taxon>Gnathifera</taxon>
        <taxon>Rotifera</taxon>
        <taxon>Eurotatoria</taxon>
        <taxon>Monogononta</taxon>
        <taxon>Pseudotrocha</taxon>
        <taxon>Ploima</taxon>
        <taxon>Brachionidae</taxon>
        <taxon>Brachionus</taxon>
    </lineage>
</organism>
<evidence type="ECO:0000313" key="2">
    <source>
        <dbReference type="Proteomes" id="UP000276133"/>
    </source>
</evidence>
<reference evidence="1 2" key="1">
    <citation type="journal article" date="2018" name="Sci. Rep.">
        <title>Genomic signatures of local adaptation to the degree of environmental predictability in rotifers.</title>
        <authorList>
            <person name="Franch-Gras L."/>
            <person name="Hahn C."/>
            <person name="Garcia-Roger E.M."/>
            <person name="Carmona M.J."/>
            <person name="Serra M."/>
            <person name="Gomez A."/>
        </authorList>
    </citation>
    <scope>NUCLEOTIDE SEQUENCE [LARGE SCALE GENOMIC DNA]</scope>
    <source>
        <strain evidence="1">HYR1</strain>
    </source>
</reference>
<accession>A0A3M7RH51</accession>
<dbReference type="Proteomes" id="UP000276133">
    <property type="component" value="Unassembled WGS sequence"/>
</dbReference>
<keyword evidence="2" id="KW-1185">Reference proteome</keyword>
<evidence type="ECO:0000313" key="1">
    <source>
        <dbReference type="EMBL" id="RNA22767.1"/>
    </source>
</evidence>
<sequence>MFFLWEEHDLYHKAKSHPIKIVSKALARKLLNLPNFAFSGLMISIPTTSNGENALTYSNQNH</sequence>